<dbReference type="GO" id="GO:0005634">
    <property type="term" value="C:nucleus"/>
    <property type="evidence" value="ECO:0007669"/>
    <property type="project" value="UniProtKB-SubCell"/>
</dbReference>
<evidence type="ECO:0000313" key="10">
    <source>
        <dbReference type="Proteomes" id="UP000699462"/>
    </source>
</evidence>
<feature type="compositionally biased region" description="Polar residues" evidence="7">
    <location>
        <begin position="39"/>
        <end position="78"/>
    </location>
</feature>
<feature type="region of interest" description="Disordered" evidence="7">
    <location>
        <begin position="340"/>
        <end position="381"/>
    </location>
</feature>
<feature type="compositionally biased region" description="Polar residues" evidence="7">
    <location>
        <begin position="117"/>
        <end position="137"/>
    </location>
</feature>
<evidence type="ECO:0000256" key="2">
    <source>
        <dbReference type="ARBA" id="ARBA00008289"/>
    </source>
</evidence>
<feature type="region of interest" description="Disordered" evidence="7">
    <location>
        <begin position="677"/>
        <end position="700"/>
    </location>
</feature>
<keyword evidence="6" id="KW-0539">Nucleus</keyword>
<feature type="region of interest" description="Disordered" evidence="7">
    <location>
        <begin position="844"/>
        <end position="873"/>
    </location>
</feature>
<feature type="compositionally biased region" description="Polar residues" evidence="7">
    <location>
        <begin position="290"/>
        <end position="305"/>
    </location>
</feature>
<evidence type="ECO:0000256" key="6">
    <source>
        <dbReference type="ARBA" id="ARBA00023242"/>
    </source>
</evidence>
<dbReference type="Proteomes" id="UP000699462">
    <property type="component" value="Unassembled WGS sequence"/>
</dbReference>
<dbReference type="SMART" id="SM00353">
    <property type="entry name" value="HLH"/>
    <property type="match status" value="1"/>
</dbReference>
<dbReference type="GO" id="GO:0046983">
    <property type="term" value="F:protein dimerization activity"/>
    <property type="evidence" value="ECO:0007669"/>
    <property type="project" value="InterPro"/>
</dbReference>
<proteinExistence type="inferred from homology"/>
<dbReference type="PROSITE" id="PS50888">
    <property type="entry name" value="BHLH"/>
    <property type="match status" value="1"/>
</dbReference>
<evidence type="ECO:0000256" key="4">
    <source>
        <dbReference type="ARBA" id="ARBA00023125"/>
    </source>
</evidence>
<sequence length="873" mass="93531">MLSRTSARQQRMRQQTLNEERMSQTSSSARPPGERRSSGSKLIISSPTPSFHFSNNHSQPVNHSTPNIDSTSKTSQAASRGPGSSALLAFLSGSDQCQTPVAPTTSSSGGSHPPTGNPHQEPSTIRTSHQLPSRSQSVLTSMTLGNLATVAQGSLPSDSVHNASYTVGSGSGKALGQYHASHGPTIVCRLSSSTFKSGRDVSVSNLTPLTVEHGIIEMDSNSPPASSDPNSPMESCFANIVEEQGSDSFDLNNITPSIHLSSSVNVSGDLLGYPRQITSTSDRLPPAATSAGQPQLSTRIQSNEQDTTRLGRVSSQFREDLHIKTSTSCPAEMPETTQALGISPNQMNPYGTQLGGQSESGSSPVGISSTDGTGGGNLSGSLVGTPASMLLTMGALSSRGSDDPQTAWIRDRTKKDSHNRIERKRRDYINCQISELGNLLPDEMFRDGDCKKNKGNILKNSVELICLLRAELAQIPEVRRETDIAAKVIGQLIKRIQELEALSSQQNQMSSGSVDYQRSLHEWSLLHERNLQYRSSLSPLTKPGLLQPCDVHGSSSPGLSSSVGTEDFLSTDNKSVFSSPGLIACSAPVPSAPLVNCSRLNSPISSGALISRGASATDSPLRIMRTRCTSLTVTGPGVNSTGVDYGCSPGAVRLPATDLQTQHALLRNQRILISQHMPASSRSAQVTQQTLPDQSAQPSRGCLLPSQPRPWLQQTTSYIQNQVSPQYSVTQQRQIHGANVEPTPSSRSGLSASLPVNVNPLLCGLQDLEDYKTGDISELPLIYSLERDEFVPPLKTEPPSDADSRFEQKGYCDPGPRTLNISSSQFEALLDHCSIRARHGARNAPFLIDSPSQTGLEPDEFRFDDDDDDVAME</sequence>
<evidence type="ECO:0000256" key="5">
    <source>
        <dbReference type="ARBA" id="ARBA00023163"/>
    </source>
</evidence>
<dbReference type="GO" id="GO:0000981">
    <property type="term" value="F:DNA-binding transcription factor activity, RNA polymerase II-specific"/>
    <property type="evidence" value="ECO:0007669"/>
    <property type="project" value="TreeGrafter"/>
</dbReference>
<dbReference type="InterPro" id="IPR036638">
    <property type="entry name" value="HLH_DNA-bd_sf"/>
</dbReference>
<feature type="compositionally biased region" description="Polar residues" evidence="7">
    <location>
        <begin position="677"/>
        <end position="698"/>
    </location>
</feature>
<organism evidence="9 10">
    <name type="scientific">Paragonimus westermani</name>
    <dbReference type="NCBI Taxonomy" id="34504"/>
    <lineage>
        <taxon>Eukaryota</taxon>
        <taxon>Metazoa</taxon>
        <taxon>Spiralia</taxon>
        <taxon>Lophotrochozoa</taxon>
        <taxon>Platyhelminthes</taxon>
        <taxon>Trematoda</taxon>
        <taxon>Digenea</taxon>
        <taxon>Plagiorchiida</taxon>
        <taxon>Troglotremata</taxon>
        <taxon>Troglotrematidae</taxon>
        <taxon>Paragonimus</taxon>
    </lineage>
</organism>
<accession>A0A8T0DUU2</accession>
<dbReference type="Pfam" id="PF00010">
    <property type="entry name" value="HLH"/>
    <property type="match status" value="1"/>
</dbReference>
<reference evidence="9 10" key="1">
    <citation type="submission" date="2019-07" db="EMBL/GenBank/DDBJ databases">
        <title>Annotation for the trematode Paragonimus westermani.</title>
        <authorList>
            <person name="Choi Y.-J."/>
        </authorList>
    </citation>
    <scope>NUCLEOTIDE SEQUENCE [LARGE SCALE GENOMIC DNA]</scope>
    <source>
        <strain evidence="9">180907_Pwestermani</strain>
    </source>
</reference>
<dbReference type="PANTHER" id="PTHR45776">
    <property type="entry name" value="MIP04163P"/>
    <property type="match status" value="1"/>
</dbReference>
<evidence type="ECO:0000259" key="8">
    <source>
        <dbReference type="PROSITE" id="PS50888"/>
    </source>
</evidence>
<keyword evidence="10" id="KW-1185">Reference proteome</keyword>
<feature type="compositionally biased region" description="Acidic residues" evidence="7">
    <location>
        <begin position="862"/>
        <end position="873"/>
    </location>
</feature>
<comment type="similarity">
    <text evidence="2">Belongs to the MiT/TFE family.</text>
</comment>
<protein>
    <recommendedName>
        <fullName evidence="8">BHLH domain-containing protein</fullName>
    </recommendedName>
</protein>
<dbReference type="OrthoDB" id="6242697at2759"/>
<evidence type="ECO:0000313" key="9">
    <source>
        <dbReference type="EMBL" id="KAF8571715.1"/>
    </source>
</evidence>
<evidence type="ECO:0000256" key="3">
    <source>
        <dbReference type="ARBA" id="ARBA00023015"/>
    </source>
</evidence>
<feature type="compositionally biased region" description="Low complexity" evidence="7">
    <location>
        <begin position="103"/>
        <end position="114"/>
    </location>
</feature>
<keyword evidence="3" id="KW-0805">Transcription regulation</keyword>
<evidence type="ECO:0000256" key="1">
    <source>
        <dbReference type="ARBA" id="ARBA00004123"/>
    </source>
</evidence>
<dbReference type="InterPro" id="IPR011598">
    <property type="entry name" value="bHLH_dom"/>
</dbReference>
<dbReference type="GO" id="GO:0000978">
    <property type="term" value="F:RNA polymerase II cis-regulatory region sequence-specific DNA binding"/>
    <property type="evidence" value="ECO:0007669"/>
    <property type="project" value="TreeGrafter"/>
</dbReference>
<feature type="region of interest" description="Disordered" evidence="7">
    <location>
        <begin position="279"/>
        <end position="306"/>
    </location>
</feature>
<keyword evidence="5" id="KW-0804">Transcription</keyword>
<feature type="region of interest" description="Disordered" evidence="7">
    <location>
        <begin position="1"/>
        <end position="137"/>
    </location>
</feature>
<feature type="compositionally biased region" description="Low complexity" evidence="7">
    <location>
        <begin position="83"/>
        <end position="94"/>
    </location>
</feature>
<feature type="compositionally biased region" description="Low complexity" evidence="7">
    <location>
        <begin position="359"/>
        <end position="369"/>
    </location>
</feature>
<feature type="domain" description="BHLH" evidence="8">
    <location>
        <begin position="413"/>
        <end position="468"/>
    </location>
</feature>
<comment type="caution">
    <text evidence="9">The sequence shown here is derived from an EMBL/GenBank/DDBJ whole genome shotgun (WGS) entry which is preliminary data.</text>
</comment>
<feature type="compositionally biased region" description="Polar residues" evidence="7">
    <location>
        <begin position="340"/>
        <end position="357"/>
    </location>
</feature>
<dbReference type="PANTHER" id="PTHR45776:SF2">
    <property type="entry name" value="MIP04163P"/>
    <property type="match status" value="1"/>
</dbReference>
<evidence type="ECO:0000256" key="7">
    <source>
        <dbReference type="SAM" id="MobiDB-lite"/>
    </source>
</evidence>
<dbReference type="AlphaFoldDB" id="A0A8T0DUU2"/>
<gene>
    <name evidence="9" type="ORF">P879_01129</name>
</gene>
<name>A0A8T0DUU2_9TREM</name>
<feature type="compositionally biased region" description="Polar residues" evidence="7">
    <location>
        <begin position="1"/>
        <end position="29"/>
    </location>
</feature>
<dbReference type="EMBL" id="JTDF01000361">
    <property type="protein sequence ID" value="KAF8571715.1"/>
    <property type="molecule type" value="Genomic_DNA"/>
</dbReference>
<keyword evidence="4" id="KW-0238">DNA-binding</keyword>
<dbReference type="SUPFAM" id="SSF47459">
    <property type="entry name" value="HLH, helix-loop-helix DNA-binding domain"/>
    <property type="match status" value="1"/>
</dbReference>
<dbReference type="Gene3D" id="4.10.280.10">
    <property type="entry name" value="Helix-loop-helix DNA-binding domain"/>
    <property type="match status" value="1"/>
</dbReference>
<comment type="subcellular location">
    <subcellularLocation>
        <location evidence="1">Nucleus</location>
    </subcellularLocation>
</comment>